<evidence type="ECO:0000313" key="1">
    <source>
        <dbReference type="EMBL" id="DAD20348.1"/>
    </source>
</evidence>
<keyword evidence="2" id="KW-1185">Reference proteome</keyword>
<protein>
    <submittedName>
        <fullName evidence="1">Uncharacterized protein</fullName>
    </submittedName>
</protein>
<organism evidence="1 2">
    <name type="scientific">Nelumbo nucifera</name>
    <name type="common">Sacred lotus</name>
    <dbReference type="NCBI Taxonomy" id="4432"/>
    <lineage>
        <taxon>Eukaryota</taxon>
        <taxon>Viridiplantae</taxon>
        <taxon>Streptophyta</taxon>
        <taxon>Embryophyta</taxon>
        <taxon>Tracheophyta</taxon>
        <taxon>Spermatophyta</taxon>
        <taxon>Magnoliopsida</taxon>
        <taxon>Proteales</taxon>
        <taxon>Nelumbonaceae</taxon>
        <taxon>Nelumbo</taxon>
    </lineage>
</organism>
<name>A0A822XS91_NELNU</name>
<dbReference type="AlphaFoldDB" id="A0A822XS91"/>
<evidence type="ECO:0000313" key="2">
    <source>
        <dbReference type="Proteomes" id="UP000607653"/>
    </source>
</evidence>
<gene>
    <name evidence="1" type="ORF">HUJ06_021811</name>
</gene>
<dbReference type="Proteomes" id="UP000607653">
    <property type="component" value="Unassembled WGS sequence"/>
</dbReference>
<comment type="caution">
    <text evidence="1">The sequence shown here is derived from an EMBL/GenBank/DDBJ whole genome shotgun (WGS) entry which is preliminary data.</text>
</comment>
<accession>A0A822XS91</accession>
<reference evidence="1 2" key="1">
    <citation type="journal article" date="2020" name="Mol. Biol. Evol.">
        <title>Distinct Expression and Methylation Patterns for Genes with Different Fates following a Single Whole-Genome Duplication in Flowering Plants.</title>
        <authorList>
            <person name="Shi T."/>
            <person name="Rahmani R.S."/>
            <person name="Gugger P.F."/>
            <person name="Wang M."/>
            <person name="Li H."/>
            <person name="Zhang Y."/>
            <person name="Li Z."/>
            <person name="Wang Q."/>
            <person name="Van de Peer Y."/>
            <person name="Marchal K."/>
            <person name="Chen J."/>
        </authorList>
    </citation>
    <scope>NUCLEOTIDE SEQUENCE [LARGE SCALE GENOMIC DNA]</scope>
    <source>
        <tissue evidence="1">Leaf</tissue>
    </source>
</reference>
<sequence>MPESRDRLIRPDLTASLFVHRRSAADPLDMEQGGRLFSSPARISNGDGRILFGSPLIFDD</sequence>
<dbReference type="EMBL" id="DUZY01000001">
    <property type="protein sequence ID" value="DAD20348.1"/>
    <property type="molecule type" value="Genomic_DNA"/>
</dbReference>
<proteinExistence type="predicted"/>